<dbReference type="OrthoDB" id="605328at2759"/>
<dbReference type="Pfam" id="PF08268">
    <property type="entry name" value="FBA_3"/>
    <property type="match status" value="2"/>
</dbReference>
<evidence type="ECO:0000259" key="3">
    <source>
        <dbReference type="Pfam" id="PF08268"/>
    </source>
</evidence>
<comment type="caution">
    <text evidence="4">The sequence shown here is derived from an EMBL/GenBank/DDBJ whole genome shotgun (WGS) entry which is preliminary data.</text>
</comment>
<dbReference type="Pfam" id="PF00646">
    <property type="entry name" value="F-box"/>
    <property type="match status" value="1"/>
</dbReference>
<dbReference type="EMBL" id="SMMG02000009">
    <property type="protein sequence ID" value="KAA3460450.1"/>
    <property type="molecule type" value="Genomic_DNA"/>
</dbReference>
<sequence>MAATGDGDAAARKGPHGDDNISGLGESTDDRSCYFGVRQQSSDGGHADGGTWSAAPEKELGLGFFKNLRPKRLDTTYYIYNPTTKHYTVLPPPRHSSSRYYTFGVSLAFDPSKSPHYKVICIRNYDPELLDHYQVEIYLSKTGPWRPSGRPFVAPSNVQFENGVFWNGAIHWVSDWGDSLCFDVEEEQMRDIPMPSGDGDVRLYRYFGESGDHLHLVEVYGSDNLQFDVYEMERDHSGWFVKYQVDLNPVAAAFPEMVRGYADPIDLHSYAFSILCVVHEETDEGSFMVLHLPNKAIRYNFKDNSFRKLHDFAPLRSRHNILCTKIISMGKLEFSNSYTESTELIGYNDDIHINVLIRLPGKSLMRFRNVSKHWLSMISSPYFSRCLNQIPIFPSAIFLRMQPSLNKPKYHFLSLDRNPVRQPSVRSFTFVDDPAGIRILQSCNGLLLCCSNNRLGEYNRNYYIHNPTTHQYTTLPKPDNRTQSPNTIFGVILAFDPLKSAHYKVIFVRSSETSPHLYQLEIYSSETHQWSLSSEISKVNNFSQGVYCCGGIHWRNKSGCFLRFDVLQERFQEIPMPKIPDDWDQQTKCRYFGECGGRLHLILTSCKHSTRQFDVYEMKNDFSGWFVKYRVDLNALISANPKMTQSNCHALDHWDYHAFRVLAIVAGEGSGQGSSSPFMVLHVPGKVITYSFKDKTSTLLHDFAPDCTDIEDCTTFEYDDAYPYITTLAIV</sequence>
<dbReference type="Proteomes" id="UP000325315">
    <property type="component" value="Unassembled WGS sequence"/>
</dbReference>
<feature type="domain" description="F-box associated beta-propeller type 3" evidence="3">
    <location>
        <begin position="75"/>
        <end position="209"/>
    </location>
</feature>
<organism evidence="4 5">
    <name type="scientific">Gossypium australe</name>
    <dbReference type="NCBI Taxonomy" id="47621"/>
    <lineage>
        <taxon>Eukaryota</taxon>
        <taxon>Viridiplantae</taxon>
        <taxon>Streptophyta</taxon>
        <taxon>Embryophyta</taxon>
        <taxon>Tracheophyta</taxon>
        <taxon>Spermatophyta</taxon>
        <taxon>Magnoliopsida</taxon>
        <taxon>eudicotyledons</taxon>
        <taxon>Gunneridae</taxon>
        <taxon>Pentapetalae</taxon>
        <taxon>rosids</taxon>
        <taxon>malvids</taxon>
        <taxon>Malvales</taxon>
        <taxon>Malvaceae</taxon>
        <taxon>Malvoideae</taxon>
        <taxon>Gossypium</taxon>
    </lineage>
</organism>
<dbReference type="InterPro" id="IPR017451">
    <property type="entry name" value="F-box-assoc_interact_dom"/>
</dbReference>
<accession>A0A5B6UQX8</accession>
<evidence type="ECO:0000313" key="4">
    <source>
        <dbReference type="EMBL" id="KAA3460450.1"/>
    </source>
</evidence>
<dbReference type="AlphaFoldDB" id="A0A5B6UQX8"/>
<feature type="domain" description="F-box" evidence="2">
    <location>
        <begin position="349"/>
        <end position="383"/>
    </location>
</feature>
<dbReference type="CDD" id="cd22157">
    <property type="entry name" value="F-box_AtFBW1-like"/>
    <property type="match status" value="1"/>
</dbReference>
<dbReference type="PANTHER" id="PTHR35546:SF134">
    <property type="entry name" value="F-BOX ASSOCIATED DOMAIN-CONTAINING PROTEIN"/>
    <property type="match status" value="1"/>
</dbReference>
<name>A0A5B6UQX8_9ROSI</name>
<protein>
    <submittedName>
        <fullName evidence="4">F-box protein</fullName>
    </submittedName>
</protein>
<gene>
    <name evidence="4" type="ORF">EPI10_027108</name>
</gene>
<feature type="domain" description="F-box associated beta-propeller type 3" evidence="3">
    <location>
        <begin position="431"/>
        <end position="596"/>
    </location>
</feature>
<dbReference type="NCBIfam" id="TIGR01640">
    <property type="entry name" value="F_box_assoc_1"/>
    <property type="match status" value="2"/>
</dbReference>
<dbReference type="PANTHER" id="PTHR35546">
    <property type="entry name" value="F-BOX PROTEIN INTERACTION DOMAIN PROTEIN-RELATED"/>
    <property type="match status" value="1"/>
</dbReference>
<keyword evidence="5" id="KW-1185">Reference proteome</keyword>
<evidence type="ECO:0000259" key="2">
    <source>
        <dbReference type="Pfam" id="PF00646"/>
    </source>
</evidence>
<dbReference type="InterPro" id="IPR001810">
    <property type="entry name" value="F-box_dom"/>
</dbReference>
<evidence type="ECO:0000313" key="5">
    <source>
        <dbReference type="Proteomes" id="UP000325315"/>
    </source>
</evidence>
<evidence type="ECO:0000256" key="1">
    <source>
        <dbReference type="SAM" id="MobiDB-lite"/>
    </source>
</evidence>
<feature type="compositionally biased region" description="Basic and acidic residues" evidence="1">
    <location>
        <begin position="9"/>
        <end position="19"/>
    </location>
</feature>
<proteinExistence type="predicted"/>
<dbReference type="SUPFAM" id="SSF81383">
    <property type="entry name" value="F-box domain"/>
    <property type="match status" value="1"/>
</dbReference>
<dbReference type="InterPro" id="IPR013187">
    <property type="entry name" value="F-box-assoc_dom_typ3"/>
</dbReference>
<dbReference type="InterPro" id="IPR036047">
    <property type="entry name" value="F-box-like_dom_sf"/>
</dbReference>
<feature type="region of interest" description="Disordered" evidence="1">
    <location>
        <begin position="1"/>
        <end position="27"/>
    </location>
</feature>
<reference evidence="5" key="1">
    <citation type="journal article" date="2019" name="Plant Biotechnol. J.">
        <title>Genome sequencing of the Australian wild diploid species Gossypium australe highlights disease resistance and delayed gland morphogenesis.</title>
        <authorList>
            <person name="Cai Y."/>
            <person name="Cai X."/>
            <person name="Wang Q."/>
            <person name="Wang P."/>
            <person name="Zhang Y."/>
            <person name="Cai C."/>
            <person name="Xu Y."/>
            <person name="Wang K."/>
            <person name="Zhou Z."/>
            <person name="Wang C."/>
            <person name="Geng S."/>
            <person name="Li B."/>
            <person name="Dong Q."/>
            <person name="Hou Y."/>
            <person name="Wang H."/>
            <person name="Ai P."/>
            <person name="Liu Z."/>
            <person name="Yi F."/>
            <person name="Sun M."/>
            <person name="An G."/>
            <person name="Cheng J."/>
            <person name="Zhang Y."/>
            <person name="Shi Q."/>
            <person name="Xie Y."/>
            <person name="Shi X."/>
            <person name="Chang Y."/>
            <person name="Huang F."/>
            <person name="Chen Y."/>
            <person name="Hong S."/>
            <person name="Mi L."/>
            <person name="Sun Q."/>
            <person name="Zhang L."/>
            <person name="Zhou B."/>
            <person name="Peng R."/>
            <person name="Zhang X."/>
            <person name="Liu F."/>
        </authorList>
    </citation>
    <scope>NUCLEOTIDE SEQUENCE [LARGE SCALE GENOMIC DNA]</scope>
    <source>
        <strain evidence="5">cv. PA1801</strain>
    </source>
</reference>
<dbReference type="InterPro" id="IPR055290">
    <property type="entry name" value="At3g26010-like"/>
</dbReference>